<reference evidence="3" key="1">
    <citation type="submission" date="2021-06" db="EMBL/GenBank/DDBJ databases">
        <title>Genome sequence of Cutibacterium modestum strain KB17-24694.</title>
        <authorList>
            <person name="Dekio I."/>
            <person name="Asahina A."/>
            <person name="Nishida M."/>
        </authorList>
    </citation>
    <scope>NUCLEOTIDE SEQUENCE</scope>
    <source>
        <strain evidence="3">KB17-24694</strain>
    </source>
</reference>
<keyword evidence="2" id="KW-0812">Transmembrane</keyword>
<sequence>MTENTPPQGLSEGQSMPPQPGPFPPQGQGHPPQGPGPAYPQQMPLQQGHASQGPKQPDPILGVIRGAMGNVRRVTVVVGLVLSFLMLLLPWIGDFKDGVKTSLNGLAIIKSFSYQYDNSAPLSGGWNARVWLTVIVLLAYLIMAVIAMVADQLVSRTYEIILSVMAGVVLLLMIWGVINASGQDVPGYEGSRPGAWLFLVVVLLTAAAQIWQLVLSVRGTSGTAGYGQPGFPADPPQGQSGQPPAQQQPWNPAPGPNGPYPDN</sequence>
<evidence type="ECO:0000313" key="4">
    <source>
        <dbReference type="Proteomes" id="UP000825072"/>
    </source>
</evidence>
<keyword evidence="2" id="KW-0472">Membrane</keyword>
<feature type="compositionally biased region" description="Pro residues" evidence="1">
    <location>
        <begin position="251"/>
        <end position="263"/>
    </location>
</feature>
<evidence type="ECO:0000313" key="3">
    <source>
        <dbReference type="EMBL" id="BCY25700.1"/>
    </source>
</evidence>
<protein>
    <submittedName>
        <fullName evidence="3">Uncharacterized protein</fullName>
    </submittedName>
</protein>
<feature type="region of interest" description="Disordered" evidence="1">
    <location>
        <begin position="1"/>
        <end position="57"/>
    </location>
</feature>
<feature type="transmembrane region" description="Helical" evidence="2">
    <location>
        <begin position="157"/>
        <end position="175"/>
    </location>
</feature>
<accession>A0AAD1NW41</accession>
<feature type="transmembrane region" description="Helical" evidence="2">
    <location>
        <begin position="130"/>
        <end position="150"/>
    </location>
</feature>
<feature type="region of interest" description="Disordered" evidence="1">
    <location>
        <begin position="225"/>
        <end position="263"/>
    </location>
</feature>
<evidence type="ECO:0000256" key="2">
    <source>
        <dbReference type="SAM" id="Phobius"/>
    </source>
</evidence>
<gene>
    <name evidence="3" type="ORF">KB1_16900</name>
</gene>
<feature type="transmembrane region" description="Helical" evidence="2">
    <location>
        <begin position="74"/>
        <end position="93"/>
    </location>
</feature>
<organism evidence="3 4">
    <name type="scientific">Cutibacterium modestum</name>
    <dbReference type="NCBI Taxonomy" id="2559073"/>
    <lineage>
        <taxon>Bacteria</taxon>
        <taxon>Bacillati</taxon>
        <taxon>Actinomycetota</taxon>
        <taxon>Actinomycetes</taxon>
        <taxon>Propionibacteriales</taxon>
        <taxon>Propionibacteriaceae</taxon>
        <taxon>Cutibacterium</taxon>
    </lineage>
</organism>
<dbReference type="RefSeq" id="WP_227432025.1">
    <property type="nucleotide sequence ID" value="NZ_AP024747.1"/>
</dbReference>
<dbReference type="EMBL" id="AP024747">
    <property type="protein sequence ID" value="BCY25700.1"/>
    <property type="molecule type" value="Genomic_DNA"/>
</dbReference>
<dbReference type="Proteomes" id="UP000825072">
    <property type="component" value="Chromosome 1"/>
</dbReference>
<dbReference type="AlphaFoldDB" id="A0AAD1NW41"/>
<feature type="compositionally biased region" description="Low complexity" evidence="1">
    <location>
        <begin position="236"/>
        <end position="250"/>
    </location>
</feature>
<proteinExistence type="predicted"/>
<evidence type="ECO:0000256" key="1">
    <source>
        <dbReference type="SAM" id="MobiDB-lite"/>
    </source>
</evidence>
<keyword evidence="2" id="KW-1133">Transmembrane helix</keyword>
<feature type="transmembrane region" description="Helical" evidence="2">
    <location>
        <begin position="195"/>
        <end position="215"/>
    </location>
</feature>
<name>A0AAD1NW41_9ACTN</name>
<feature type="compositionally biased region" description="Polar residues" evidence="1">
    <location>
        <begin position="1"/>
        <end position="12"/>
    </location>
</feature>
<dbReference type="GeneID" id="92880307"/>